<proteinExistence type="predicted"/>
<dbReference type="Proteomes" id="UP000190890">
    <property type="component" value="Unassembled WGS sequence"/>
</dbReference>
<name>A0A1S8TBU6_9CLOT</name>
<organism evidence="1 2">
    <name type="scientific">Clostridium puniceum</name>
    <dbReference type="NCBI Taxonomy" id="29367"/>
    <lineage>
        <taxon>Bacteria</taxon>
        <taxon>Bacillati</taxon>
        <taxon>Bacillota</taxon>
        <taxon>Clostridia</taxon>
        <taxon>Eubacteriales</taxon>
        <taxon>Clostridiaceae</taxon>
        <taxon>Clostridium</taxon>
    </lineage>
</organism>
<evidence type="ECO:0000313" key="1">
    <source>
        <dbReference type="EMBL" id="OOM75260.1"/>
    </source>
</evidence>
<accession>A0A1S8TBU6</accession>
<protein>
    <submittedName>
        <fullName evidence="1">Uncharacterized protein</fullName>
    </submittedName>
</protein>
<keyword evidence="2" id="KW-1185">Reference proteome</keyword>
<comment type="caution">
    <text evidence="1">The sequence shown here is derived from an EMBL/GenBank/DDBJ whole genome shotgun (WGS) entry which is preliminary data.</text>
</comment>
<evidence type="ECO:0000313" key="2">
    <source>
        <dbReference type="Proteomes" id="UP000190890"/>
    </source>
</evidence>
<sequence>MKKKTVFSLIMVFALISSVLSAINANAATT</sequence>
<dbReference type="EMBL" id="LZZM01000188">
    <property type="protein sequence ID" value="OOM75260.1"/>
    <property type="molecule type" value="Genomic_DNA"/>
</dbReference>
<reference evidence="1 2" key="1">
    <citation type="submission" date="2016-05" db="EMBL/GenBank/DDBJ databases">
        <title>Microbial solvent formation.</title>
        <authorList>
            <person name="Poehlein A."/>
            <person name="Montoya Solano J.D."/>
            <person name="Flitsch S."/>
            <person name="Krabben P."/>
            <person name="Duerre P."/>
            <person name="Daniel R."/>
        </authorList>
    </citation>
    <scope>NUCLEOTIDE SEQUENCE [LARGE SCALE GENOMIC DNA]</scope>
    <source>
        <strain evidence="1 2">DSM 2619</strain>
    </source>
</reference>
<gene>
    <name evidence="1" type="ORF">CLPUN_33900</name>
</gene>
<dbReference type="AlphaFoldDB" id="A0A1S8TBU6"/>